<dbReference type="GeneID" id="81425146"/>
<dbReference type="RefSeq" id="XP_056544712.1">
    <property type="nucleotide sequence ID" value="XM_056685970.1"/>
</dbReference>
<reference evidence="2" key="1">
    <citation type="submission" date="2022-11" db="EMBL/GenBank/DDBJ databases">
        <authorList>
            <person name="Petersen C."/>
        </authorList>
    </citation>
    <scope>NUCLEOTIDE SEQUENCE</scope>
    <source>
        <strain evidence="2">IBT 26290</strain>
    </source>
</reference>
<dbReference type="EMBL" id="JAPQKN010000002">
    <property type="protein sequence ID" value="KAJ5168251.1"/>
    <property type="molecule type" value="Genomic_DNA"/>
</dbReference>
<evidence type="ECO:0000313" key="3">
    <source>
        <dbReference type="Proteomes" id="UP001149163"/>
    </source>
</evidence>
<feature type="compositionally biased region" description="Low complexity" evidence="1">
    <location>
        <begin position="113"/>
        <end position="132"/>
    </location>
</feature>
<dbReference type="Proteomes" id="UP001149163">
    <property type="component" value="Unassembled WGS sequence"/>
</dbReference>
<sequence length="213" mass="22602">MADGFAPPVWLAENKDYIEYLRLGEAGALILPEYEKDAEGKIIVHPGEAFCRMKDCDRAKHKKATRNLRTHIKSHGRKDTPIETAKGQTGNLGTADKDEARLWFTNLIRKTKQAGSAAAPPGATPAPRQAPRSGYAEIKQVHQALSMSRTLGDVGGRELASALADGVSGGGSEAAVSAASTGELDLRWNAGPKGPAVPGPPPSARLFGQDARR</sequence>
<feature type="region of interest" description="Disordered" evidence="1">
    <location>
        <begin position="186"/>
        <end position="213"/>
    </location>
</feature>
<organism evidence="2 3">
    <name type="scientific">Penicillium canariense</name>
    <dbReference type="NCBI Taxonomy" id="189055"/>
    <lineage>
        <taxon>Eukaryota</taxon>
        <taxon>Fungi</taxon>
        <taxon>Dikarya</taxon>
        <taxon>Ascomycota</taxon>
        <taxon>Pezizomycotina</taxon>
        <taxon>Eurotiomycetes</taxon>
        <taxon>Eurotiomycetidae</taxon>
        <taxon>Eurotiales</taxon>
        <taxon>Aspergillaceae</taxon>
        <taxon>Penicillium</taxon>
    </lineage>
</organism>
<dbReference type="OrthoDB" id="4368793at2759"/>
<evidence type="ECO:0000313" key="2">
    <source>
        <dbReference type="EMBL" id="KAJ5168251.1"/>
    </source>
</evidence>
<protein>
    <submittedName>
        <fullName evidence="2">Uncharacterized protein</fullName>
    </submittedName>
</protein>
<evidence type="ECO:0000256" key="1">
    <source>
        <dbReference type="SAM" id="MobiDB-lite"/>
    </source>
</evidence>
<comment type="caution">
    <text evidence="2">The sequence shown here is derived from an EMBL/GenBank/DDBJ whole genome shotgun (WGS) entry which is preliminary data.</text>
</comment>
<name>A0A9W9LPJ3_9EURO</name>
<keyword evidence="3" id="KW-1185">Reference proteome</keyword>
<accession>A0A9W9LPJ3</accession>
<dbReference type="AlphaFoldDB" id="A0A9W9LPJ3"/>
<proteinExistence type="predicted"/>
<gene>
    <name evidence="2" type="ORF">N7482_003845</name>
</gene>
<feature type="region of interest" description="Disordered" evidence="1">
    <location>
        <begin position="113"/>
        <end position="133"/>
    </location>
</feature>
<reference evidence="2" key="2">
    <citation type="journal article" date="2023" name="IMA Fungus">
        <title>Comparative genomic study of the Penicillium genus elucidates a diverse pangenome and 15 lateral gene transfer events.</title>
        <authorList>
            <person name="Petersen C."/>
            <person name="Sorensen T."/>
            <person name="Nielsen M.R."/>
            <person name="Sondergaard T.E."/>
            <person name="Sorensen J.L."/>
            <person name="Fitzpatrick D.A."/>
            <person name="Frisvad J.C."/>
            <person name="Nielsen K.L."/>
        </authorList>
    </citation>
    <scope>NUCLEOTIDE SEQUENCE</scope>
    <source>
        <strain evidence="2">IBT 26290</strain>
    </source>
</reference>